<dbReference type="RefSeq" id="WP_158350953.1">
    <property type="nucleotide sequence ID" value="NZ_JAHQCX010000025.1"/>
</dbReference>
<proteinExistence type="predicted"/>
<dbReference type="InterPro" id="IPR007167">
    <property type="entry name" value="Fe-transptr_FeoA-like"/>
</dbReference>
<evidence type="ECO:0000313" key="4">
    <source>
        <dbReference type="Proteomes" id="UP001314681"/>
    </source>
</evidence>
<accession>A0ABS6KEF9</accession>
<reference evidence="3 4" key="1">
    <citation type="submission" date="2021-06" db="EMBL/GenBank/DDBJ databases">
        <title>Description of novel taxa of the family Lachnospiraceae.</title>
        <authorList>
            <person name="Chaplin A.V."/>
            <person name="Sokolova S.R."/>
            <person name="Pikina A.P."/>
            <person name="Korzhanova M."/>
            <person name="Belova V."/>
            <person name="Korostin D."/>
            <person name="Efimov B.A."/>
        </authorList>
    </citation>
    <scope>NUCLEOTIDE SEQUENCE [LARGE SCALE GENOMIC DNA]</scope>
    <source>
        <strain evidence="3 4">ASD4241</strain>
    </source>
</reference>
<dbReference type="EMBL" id="JAHQCX010000025">
    <property type="protein sequence ID" value="MBU9728876.1"/>
    <property type="molecule type" value="Genomic_DNA"/>
</dbReference>
<organism evidence="3 4">
    <name type="scientific">Diplocloster modestus</name>
    <dbReference type="NCBI Taxonomy" id="2850322"/>
    <lineage>
        <taxon>Bacteria</taxon>
        <taxon>Bacillati</taxon>
        <taxon>Bacillota</taxon>
        <taxon>Clostridia</taxon>
        <taxon>Lachnospirales</taxon>
        <taxon>Lachnospiraceae</taxon>
        <taxon>Diplocloster</taxon>
    </lineage>
</organism>
<evidence type="ECO:0000313" key="3">
    <source>
        <dbReference type="EMBL" id="MBU9728876.1"/>
    </source>
</evidence>
<keyword evidence="1" id="KW-0408">Iron</keyword>
<name>A0ABS6KEF9_9FIRM</name>
<dbReference type="SUPFAM" id="SSF50037">
    <property type="entry name" value="C-terminal domain of transcriptional repressors"/>
    <property type="match status" value="1"/>
</dbReference>
<dbReference type="InterPro" id="IPR053184">
    <property type="entry name" value="FeoA-like"/>
</dbReference>
<dbReference type="InterPro" id="IPR008988">
    <property type="entry name" value="Transcriptional_repressor_C"/>
</dbReference>
<dbReference type="Gene3D" id="2.30.30.90">
    <property type="match status" value="1"/>
</dbReference>
<dbReference type="SMART" id="SM00899">
    <property type="entry name" value="FeoA"/>
    <property type="match status" value="1"/>
</dbReference>
<evidence type="ECO:0000259" key="2">
    <source>
        <dbReference type="SMART" id="SM00899"/>
    </source>
</evidence>
<dbReference type="InterPro" id="IPR038157">
    <property type="entry name" value="FeoA_core_dom"/>
</dbReference>
<feature type="domain" description="Ferrous iron transporter FeoA-like" evidence="2">
    <location>
        <begin position="2"/>
        <end position="73"/>
    </location>
</feature>
<dbReference type="Pfam" id="PF04023">
    <property type="entry name" value="FeoA"/>
    <property type="match status" value="1"/>
</dbReference>
<gene>
    <name evidence="3" type="ORF">KTH90_23065</name>
</gene>
<comment type="caution">
    <text evidence="3">The sequence shown here is derived from an EMBL/GenBank/DDBJ whole genome shotgun (WGS) entry which is preliminary data.</text>
</comment>
<evidence type="ECO:0000256" key="1">
    <source>
        <dbReference type="ARBA" id="ARBA00023004"/>
    </source>
</evidence>
<sequence>MKKLSEAKNGEQGVISDIQGDTRFLSRVTSIGLTLGCPVTVLQNEKKRPILIYSRDSMVALNREECDKIRIGGQRG</sequence>
<dbReference type="Proteomes" id="UP001314681">
    <property type="component" value="Unassembled WGS sequence"/>
</dbReference>
<dbReference type="PANTHER" id="PTHR43151:SF1">
    <property type="entry name" value="SSR2333 PROTEIN"/>
    <property type="match status" value="1"/>
</dbReference>
<dbReference type="PANTHER" id="PTHR43151">
    <property type="entry name" value="FEOA FAMILY PROTEIN"/>
    <property type="match status" value="1"/>
</dbReference>
<protein>
    <submittedName>
        <fullName evidence="3">Ferrous iron transport protein A</fullName>
    </submittedName>
</protein>
<keyword evidence="4" id="KW-1185">Reference proteome</keyword>